<evidence type="ECO:0000313" key="2">
    <source>
        <dbReference type="EMBL" id="TSI12613.1"/>
    </source>
</evidence>
<sequence length="105" mass="10937">MQFDGESQLCLSLPAKASFVSLTDKFTATGAKISGTIGSGSSISGGATKKTVTVKHSKKKPGKKACNNNVDSGISFKGAIVHVKQQVTGVVTYKNIKYTVQVGDQ</sequence>
<accession>A0A556C581</accession>
<dbReference type="EMBL" id="VLTK01000015">
    <property type="protein sequence ID" value="TSI12613.1"/>
    <property type="molecule type" value="Genomic_DNA"/>
</dbReference>
<gene>
    <name evidence="2" type="ORF">FO013_19250</name>
</gene>
<evidence type="ECO:0000313" key="3">
    <source>
        <dbReference type="Proteomes" id="UP000316406"/>
    </source>
</evidence>
<name>A0A556C581_BREAU</name>
<protein>
    <submittedName>
        <fullName evidence="2">Uncharacterized protein</fullName>
    </submittedName>
</protein>
<feature type="compositionally biased region" description="Basic residues" evidence="1">
    <location>
        <begin position="52"/>
        <end position="63"/>
    </location>
</feature>
<evidence type="ECO:0000256" key="1">
    <source>
        <dbReference type="SAM" id="MobiDB-lite"/>
    </source>
</evidence>
<organism evidence="2 3">
    <name type="scientific">Brevibacterium aurantiacum</name>
    <dbReference type="NCBI Taxonomy" id="273384"/>
    <lineage>
        <taxon>Bacteria</taxon>
        <taxon>Bacillati</taxon>
        <taxon>Actinomycetota</taxon>
        <taxon>Actinomycetes</taxon>
        <taxon>Micrococcales</taxon>
        <taxon>Brevibacteriaceae</taxon>
        <taxon>Brevibacterium</taxon>
    </lineage>
</organism>
<dbReference type="AlphaFoldDB" id="A0A556C581"/>
<keyword evidence="3" id="KW-1185">Reference proteome</keyword>
<comment type="caution">
    <text evidence="2">The sequence shown here is derived from an EMBL/GenBank/DDBJ whole genome shotgun (WGS) entry which is preliminary data.</text>
</comment>
<dbReference type="OrthoDB" id="9910552at2"/>
<dbReference type="RefSeq" id="WP_143924177.1">
    <property type="nucleotide sequence ID" value="NZ_VLTK01000015.1"/>
</dbReference>
<proteinExistence type="predicted"/>
<reference evidence="2 3" key="1">
    <citation type="submission" date="2019-07" db="EMBL/GenBank/DDBJ databases">
        <title>Draft genome sequence of Brevibacterium aurantiacum XU54 isolated from Xinjiang China.</title>
        <authorList>
            <person name="Xu X."/>
        </authorList>
    </citation>
    <scope>NUCLEOTIDE SEQUENCE [LARGE SCALE GENOMIC DNA]</scope>
    <source>
        <strain evidence="2 3">XU54</strain>
    </source>
</reference>
<feature type="region of interest" description="Disordered" evidence="1">
    <location>
        <begin position="34"/>
        <end position="66"/>
    </location>
</feature>
<dbReference type="Proteomes" id="UP000316406">
    <property type="component" value="Unassembled WGS sequence"/>
</dbReference>
<feature type="compositionally biased region" description="Low complexity" evidence="1">
    <location>
        <begin position="34"/>
        <end position="51"/>
    </location>
</feature>